<sequence>MSDYVIVTHGGKKFHADEVCAIAAVELAFKALNLTEKRSIKVIRISNKNEVALRQAYMRIDIGNRYDPPSCDFDHHQEGGAGCRDNGVPYASFGLVWKHLGVIICDGNKNVARIVENSLVQQVDAEDSGFPLYDKRINLEVVPFTISSLFSCLVPTLEENQDSDGAFAKAVELAKMIITRKIAHARAAEKYREKITAAICEAEKNDPRIIILDSDCNWQFLVMCRTSVALFVVYPVTDQWMIKAVPKGGKIFSEVRKLFPTQWAVGNNPQKLALLTGVADALFCHIKRFAASARSKEGAISLAQLAADAE</sequence>
<dbReference type="Pfam" id="PF03690">
    <property type="entry name" value="MYG1_exonuc"/>
    <property type="match status" value="1"/>
</dbReference>
<accession>A0A1F5CH74</accession>
<protein>
    <submittedName>
        <fullName evidence="2">Uncharacterized protein</fullName>
    </submittedName>
</protein>
<dbReference type="EMBL" id="MEZA01000017">
    <property type="protein sequence ID" value="OGD42208.1"/>
    <property type="molecule type" value="Genomic_DNA"/>
</dbReference>
<organism evidence="2 3">
    <name type="scientific">Candidatus Azambacteria bacterium RIFOXYD1_FULL_42_11</name>
    <dbReference type="NCBI Taxonomy" id="1797310"/>
    <lineage>
        <taxon>Bacteria</taxon>
        <taxon>Candidatus Azamiibacteriota</taxon>
    </lineage>
</organism>
<dbReference type="InterPro" id="IPR003226">
    <property type="entry name" value="MYG1_exonuclease"/>
</dbReference>
<gene>
    <name evidence="2" type="ORF">A2567_02855</name>
</gene>
<proteinExistence type="inferred from homology"/>
<evidence type="ECO:0000256" key="1">
    <source>
        <dbReference type="ARBA" id="ARBA00010105"/>
    </source>
</evidence>
<dbReference type="PANTHER" id="PTHR11215">
    <property type="entry name" value="METAL DEPENDENT HYDROLASE - RELATED"/>
    <property type="match status" value="1"/>
</dbReference>
<name>A0A1F5CH74_9BACT</name>
<evidence type="ECO:0000313" key="2">
    <source>
        <dbReference type="EMBL" id="OGD42208.1"/>
    </source>
</evidence>
<dbReference type="AlphaFoldDB" id="A0A1F5CH74"/>
<comment type="similarity">
    <text evidence="1">Belongs to the MYG1 family.</text>
</comment>
<evidence type="ECO:0000313" key="3">
    <source>
        <dbReference type="Proteomes" id="UP000178974"/>
    </source>
</evidence>
<reference evidence="2 3" key="1">
    <citation type="journal article" date="2016" name="Nat. Commun.">
        <title>Thousands of microbial genomes shed light on interconnected biogeochemical processes in an aquifer system.</title>
        <authorList>
            <person name="Anantharaman K."/>
            <person name="Brown C.T."/>
            <person name="Hug L.A."/>
            <person name="Sharon I."/>
            <person name="Castelle C.J."/>
            <person name="Probst A.J."/>
            <person name="Thomas B.C."/>
            <person name="Singh A."/>
            <person name="Wilkins M.J."/>
            <person name="Karaoz U."/>
            <person name="Brodie E.L."/>
            <person name="Williams K.H."/>
            <person name="Hubbard S.S."/>
            <person name="Banfield J.F."/>
        </authorList>
    </citation>
    <scope>NUCLEOTIDE SEQUENCE [LARGE SCALE GENOMIC DNA]</scope>
</reference>
<dbReference type="Proteomes" id="UP000178974">
    <property type="component" value="Unassembled WGS sequence"/>
</dbReference>
<dbReference type="PANTHER" id="PTHR11215:SF1">
    <property type="entry name" value="MYG1 EXONUCLEASE"/>
    <property type="match status" value="1"/>
</dbReference>
<comment type="caution">
    <text evidence="2">The sequence shown here is derived from an EMBL/GenBank/DDBJ whole genome shotgun (WGS) entry which is preliminary data.</text>
</comment>
<dbReference type="GO" id="GO:0005737">
    <property type="term" value="C:cytoplasm"/>
    <property type="evidence" value="ECO:0007669"/>
    <property type="project" value="TreeGrafter"/>
</dbReference>